<dbReference type="AlphaFoldDB" id="A0A1W1E9K5"/>
<gene>
    <name evidence="2" type="ORF">MNB_SV-4-934</name>
</gene>
<keyword evidence="2" id="KW-0808">Transferase</keyword>
<keyword evidence="2" id="KW-0418">Kinase</keyword>
<dbReference type="GO" id="GO:0000160">
    <property type="term" value="P:phosphorelay signal transduction system"/>
    <property type="evidence" value="ECO:0007669"/>
    <property type="project" value="InterPro"/>
</dbReference>
<protein>
    <submittedName>
        <fullName evidence="2">Signal transduction histidine kinase</fullName>
    </submittedName>
</protein>
<dbReference type="Pfam" id="PF00072">
    <property type="entry name" value="Response_reg"/>
    <property type="match status" value="1"/>
</dbReference>
<reference evidence="2" key="1">
    <citation type="submission" date="2016-10" db="EMBL/GenBank/DDBJ databases">
        <authorList>
            <person name="de Groot N.N."/>
        </authorList>
    </citation>
    <scope>NUCLEOTIDE SEQUENCE</scope>
</reference>
<feature type="domain" description="Response regulatory" evidence="1">
    <location>
        <begin position="4"/>
        <end position="122"/>
    </location>
</feature>
<dbReference type="InterPro" id="IPR011006">
    <property type="entry name" value="CheY-like_superfamily"/>
</dbReference>
<dbReference type="EMBL" id="FPIB01000017">
    <property type="protein sequence ID" value="SFV90608.1"/>
    <property type="molecule type" value="Genomic_DNA"/>
</dbReference>
<accession>A0A1W1E9K5</accession>
<dbReference type="InterPro" id="IPR001789">
    <property type="entry name" value="Sig_transdc_resp-reg_receiver"/>
</dbReference>
<proteinExistence type="predicted"/>
<name>A0A1W1E9K5_9ZZZZ</name>
<dbReference type="GO" id="GO:0016301">
    <property type="term" value="F:kinase activity"/>
    <property type="evidence" value="ECO:0007669"/>
    <property type="project" value="UniProtKB-KW"/>
</dbReference>
<sequence>MAKRVLIVDDFKYNLEFEEKVIGLMVEEYNIAIDVESAMSVAEAKQKIAENPPYDIVIVDISFPNGSGVEIAKEAALKNEMTKIAALTLYPEVYEQASDLFDMLLRKPIMPSTYKKKFGKLLYLE</sequence>
<dbReference type="SUPFAM" id="SSF52172">
    <property type="entry name" value="CheY-like"/>
    <property type="match status" value="1"/>
</dbReference>
<dbReference type="Gene3D" id="3.40.50.2300">
    <property type="match status" value="1"/>
</dbReference>
<dbReference type="PROSITE" id="PS50110">
    <property type="entry name" value="RESPONSE_REGULATORY"/>
    <property type="match status" value="1"/>
</dbReference>
<evidence type="ECO:0000259" key="1">
    <source>
        <dbReference type="PROSITE" id="PS50110"/>
    </source>
</evidence>
<organism evidence="2">
    <name type="scientific">hydrothermal vent metagenome</name>
    <dbReference type="NCBI Taxonomy" id="652676"/>
    <lineage>
        <taxon>unclassified sequences</taxon>
        <taxon>metagenomes</taxon>
        <taxon>ecological metagenomes</taxon>
    </lineage>
</organism>
<evidence type="ECO:0000313" key="2">
    <source>
        <dbReference type="EMBL" id="SFV90608.1"/>
    </source>
</evidence>